<protein>
    <submittedName>
        <fullName evidence="2">Uncharacterized protein</fullName>
    </submittedName>
</protein>
<organism evidence="2 3">
    <name type="scientific">Allgaiera indica</name>
    <dbReference type="NCBI Taxonomy" id="765699"/>
    <lineage>
        <taxon>Bacteria</taxon>
        <taxon>Pseudomonadati</taxon>
        <taxon>Pseudomonadota</taxon>
        <taxon>Alphaproteobacteria</taxon>
        <taxon>Rhodobacterales</taxon>
        <taxon>Paracoccaceae</taxon>
        <taxon>Allgaiera</taxon>
    </lineage>
</organism>
<name>A0AAN5A0R6_9RHOB</name>
<proteinExistence type="predicted"/>
<evidence type="ECO:0000313" key="3">
    <source>
        <dbReference type="Proteomes" id="UP000634647"/>
    </source>
</evidence>
<dbReference type="Proteomes" id="UP000634647">
    <property type="component" value="Unassembled WGS sequence"/>
</dbReference>
<reference evidence="2" key="1">
    <citation type="journal article" date="2014" name="Int. J. Syst. Evol. Microbiol.">
        <title>Complete genome sequence of Corynebacterium casei LMG S-19264T (=DSM 44701T), isolated from a smear-ripened cheese.</title>
        <authorList>
            <consortium name="US DOE Joint Genome Institute (JGI-PGF)"/>
            <person name="Walter F."/>
            <person name="Albersmeier A."/>
            <person name="Kalinowski J."/>
            <person name="Ruckert C."/>
        </authorList>
    </citation>
    <scope>NUCLEOTIDE SEQUENCE</scope>
    <source>
        <strain evidence="2">CGMCC 1.10859</strain>
    </source>
</reference>
<evidence type="ECO:0000313" key="2">
    <source>
        <dbReference type="EMBL" id="GHE02846.1"/>
    </source>
</evidence>
<evidence type="ECO:0000256" key="1">
    <source>
        <dbReference type="SAM" id="MobiDB-lite"/>
    </source>
</evidence>
<gene>
    <name evidence="2" type="ORF">GCM10008024_24000</name>
</gene>
<accession>A0AAN5A0R6</accession>
<reference evidence="2" key="2">
    <citation type="submission" date="2023-06" db="EMBL/GenBank/DDBJ databases">
        <authorList>
            <person name="Sun Q."/>
            <person name="Zhou Y."/>
        </authorList>
    </citation>
    <scope>NUCLEOTIDE SEQUENCE</scope>
    <source>
        <strain evidence="2">CGMCC 1.10859</strain>
    </source>
</reference>
<sequence>MCNTALGTYEMIQVHKRRATAPTLLTQVMRLGAHPVRDSAQPPRGGPPADPLQTLALPWRAALAGVRDPMTNKPFLSVQPNVSVMSRVTSTHAAPRVQPASTSVGQ</sequence>
<feature type="region of interest" description="Disordered" evidence="1">
    <location>
        <begin position="87"/>
        <end position="106"/>
    </location>
</feature>
<dbReference type="AlphaFoldDB" id="A0AAN5A0R6"/>
<dbReference type="EMBL" id="BNAB01000010">
    <property type="protein sequence ID" value="GHE02846.1"/>
    <property type="molecule type" value="Genomic_DNA"/>
</dbReference>
<feature type="region of interest" description="Disordered" evidence="1">
    <location>
        <begin position="32"/>
        <end position="53"/>
    </location>
</feature>
<comment type="caution">
    <text evidence="2">The sequence shown here is derived from an EMBL/GenBank/DDBJ whole genome shotgun (WGS) entry which is preliminary data.</text>
</comment>